<protein>
    <submittedName>
        <fullName evidence="2">Uncharacterized membrane protein</fullName>
    </submittedName>
</protein>
<gene>
    <name evidence="2" type="ORF">NBRC111893_206</name>
</gene>
<feature type="transmembrane region" description="Helical" evidence="1">
    <location>
        <begin position="100"/>
        <end position="120"/>
    </location>
</feature>
<evidence type="ECO:0000256" key="1">
    <source>
        <dbReference type="SAM" id="Phobius"/>
    </source>
</evidence>
<evidence type="ECO:0000313" key="2">
    <source>
        <dbReference type="EMBL" id="GAY72060.1"/>
    </source>
</evidence>
<feature type="transmembrane region" description="Helical" evidence="1">
    <location>
        <begin position="72"/>
        <end position="93"/>
    </location>
</feature>
<dbReference type="AlphaFoldDB" id="A0A401FI53"/>
<reference evidence="2 3" key="1">
    <citation type="submission" date="2017-11" db="EMBL/GenBank/DDBJ databases">
        <title>Draft Genome Sequence of Lactobacillus curieae NBRC 111893 isolated from Koso, a Japanese sugar-Vegetable Fermented Beverage.</title>
        <authorList>
            <person name="Chiou T.Y."/>
            <person name="Oshima K."/>
            <person name="Suda W."/>
            <person name="Hattori M."/>
            <person name="Takahashi T."/>
        </authorList>
    </citation>
    <scope>NUCLEOTIDE SEQUENCE [LARGE SCALE GENOMIC DNA]</scope>
    <source>
        <strain evidence="2 3">NBRC111893</strain>
    </source>
</reference>
<dbReference type="PANTHER" id="PTHR35337">
    <property type="entry name" value="SLR1478 PROTEIN"/>
    <property type="match status" value="1"/>
</dbReference>
<keyword evidence="1" id="KW-0472">Membrane</keyword>
<keyword evidence="1" id="KW-1133">Transmembrane helix</keyword>
<sequence length="197" mass="21980">MIRSSLDRFNQDYRKRFWQFLAIMVATWIIVYAIIKLTTSTEAAKSFLTSTIGGASKGSNTWNFFPLFFHNFASSLTIIVLGLIPIPLYYLFVVYNAASVGAVLTIGPQPILLFLAGILPHGLFEIPAQIISAAISARLAWFMIDKYLRHRKPSATLGEMIKTTAIDTLVFVVPLLLIAAIIEQNITPILIDTFIKK</sequence>
<dbReference type="Pfam" id="PF01944">
    <property type="entry name" value="SpoIIM"/>
    <property type="match status" value="1"/>
</dbReference>
<dbReference type="Proteomes" id="UP000286974">
    <property type="component" value="Unassembled WGS sequence"/>
</dbReference>
<accession>A0A401FI53</accession>
<organism evidence="2 3">
    <name type="scientific">Lentilactobacillus kosonis</name>
    <dbReference type="NCBI Taxonomy" id="2810561"/>
    <lineage>
        <taxon>Bacteria</taxon>
        <taxon>Bacillati</taxon>
        <taxon>Bacillota</taxon>
        <taxon>Bacilli</taxon>
        <taxon>Lactobacillales</taxon>
        <taxon>Lactobacillaceae</taxon>
        <taxon>Lentilactobacillus</taxon>
    </lineage>
</organism>
<keyword evidence="1" id="KW-0812">Transmembrane</keyword>
<proteinExistence type="predicted"/>
<dbReference type="PANTHER" id="PTHR35337:SF1">
    <property type="entry name" value="SLR1478 PROTEIN"/>
    <property type="match status" value="1"/>
</dbReference>
<evidence type="ECO:0000313" key="3">
    <source>
        <dbReference type="Proteomes" id="UP000286974"/>
    </source>
</evidence>
<dbReference type="InterPro" id="IPR002798">
    <property type="entry name" value="SpoIIM-like"/>
</dbReference>
<feature type="transmembrane region" description="Helical" evidence="1">
    <location>
        <begin position="165"/>
        <end position="182"/>
    </location>
</feature>
<dbReference type="EMBL" id="BEXA01000001">
    <property type="protein sequence ID" value="GAY72060.1"/>
    <property type="molecule type" value="Genomic_DNA"/>
</dbReference>
<dbReference type="OrthoDB" id="2318790at2"/>
<name>A0A401FI53_9LACO</name>
<dbReference type="RefSeq" id="WP_125007644.1">
    <property type="nucleotide sequence ID" value="NZ_BEXA01000001.1"/>
</dbReference>
<comment type="caution">
    <text evidence="2">The sequence shown here is derived from an EMBL/GenBank/DDBJ whole genome shotgun (WGS) entry which is preliminary data.</text>
</comment>
<feature type="transmembrane region" description="Helical" evidence="1">
    <location>
        <begin position="126"/>
        <end position="144"/>
    </location>
</feature>
<feature type="transmembrane region" description="Helical" evidence="1">
    <location>
        <begin position="20"/>
        <end position="38"/>
    </location>
</feature>
<keyword evidence="3" id="KW-1185">Reference proteome</keyword>